<evidence type="ECO:0000313" key="2">
    <source>
        <dbReference type="EMBL" id="PNI06208.1"/>
    </source>
</evidence>
<gene>
    <name evidence="2" type="ORF">C1N32_04200</name>
</gene>
<dbReference type="AlphaFoldDB" id="A0A2J8I6S6"/>
<dbReference type="Proteomes" id="UP000236449">
    <property type="component" value="Unassembled WGS sequence"/>
</dbReference>
<proteinExistence type="predicted"/>
<evidence type="ECO:0000259" key="1">
    <source>
        <dbReference type="Pfam" id="PF13271"/>
    </source>
</evidence>
<comment type="caution">
    <text evidence="2">The sequence shown here is derived from an EMBL/GenBank/DDBJ whole genome shotgun (WGS) entry which is preliminary data.</text>
</comment>
<dbReference type="OrthoDB" id="72299at2"/>
<feature type="domain" description="DUF4062" evidence="1">
    <location>
        <begin position="14"/>
        <end position="100"/>
    </location>
</feature>
<sequence length="378" mass="43400">MSRRIKGTDVATPKVFVSSTCYDLQEERAQLERFISNYGFQPILSEFSGVYYNPDEHTHESCVKEVNHCDLFVLIISGRFGGKLKDGNGESITQAEYNEARRLKIPVFAFVKSDVLAAQLYYKENLRTHDEQFAKKINYPAINKQNDAVDIFNFIQQVQRSQTNNAIEPYTSFTDIENHLKRQWAGMFYSFLQKRDESDKVSSMSAAIEKLIGSTSILESLVESLHTKNVGEQETKDLILHSEIRQSTFNFYKILTTSLGTTIANVSEPQDEFDSPELIEEPLQISLDEIEVASSAKARGDWLEYVENTRLFFVDENLFTNGHVAIRYRFSDLFTPLRADDVALVKRYYETGVKHASKEMVKEVLIDIFTKHLVLNMD</sequence>
<dbReference type="InterPro" id="IPR025139">
    <property type="entry name" value="DUF4062"/>
</dbReference>
<dbReference type="EMBL" id="POSK01000002">
    <property type="protein sequence ID" value="PNI06208.1"/>
    <property type="molecule type" value="Genomic_DNA"/>
</dbReference>
<organism evidence="2 3">
    <name type="scientific">Vibrio diazotrophicus</name>
    <dbReference type="NCBI Taxonomy" id="685"/>
    <lineage>
        <taxon>Bacteria</taxon>
        <taxon>Pseudomonadati</taxon>
        <taxon>Pseudomonadota</taxon>
        <taxon>Gammaproteobacteria</taxon>
        <taxon>Vibrionales</taxon>
        <taxon>Vibrionaceae</taxon>
        <taxon>Vibrio</taxon>
    </lineage>
</organism>
<dbReference type="Pfam" id="PF13271">
    <property type="entry name" value="DUF4062"/>
    <property type="match status" value="1"/>
</dbReference>
<protein>
    <recommendedName>
        <fullName evidence="1">DUF4062 domain-containing protein</fullName>
    </recommendedName>
</protein>
<evidence type="ECO:0000313" key="3">
    <source>
        <dbReference type="Proteomes" id="UP000236449"/>
    </source>
</evidence>
<name>A0A2J8I6S6_VIBDI</name>
<reference evidence="2 3" key="1">
    <citation type="submission" date="2018-01" db="EMBL/GenBank/DDBJ databases">
        <title>Draft genome sequences of six Vibrio diazotrophicus strains isolated from deep-sea sediments of the Baltic Sea.</title>
        <authorList>
            <person name="Castillo D."/>
            <person name="Vandieken V."/>
            <person name="Chiang O."/>
            <person name="Middelboe M."/>
        </authorList>
    </citation>
    <scope>NUCLEOTIDE SEQUENCE [LARGE SCALE GENOMIC DNA]</scope>
    <source>
        <strain evidence="2 3">60.27F</strain>
    </source>
</reference>
<accession>A0A2J8I6S6</accession>